<organism evidence="1 2">
    <name type="scientific">Elysia marginata</name>
    <dbReference type="NCBI Taxonomy" id="1093978"/>
    <lineage>
        <taxon>Eukaryota</taxon>
        <taxon>Metazoa</taxon>
        <taxon>Spiralia</taxon>
        <taxon>Lophotrochozoa</taxon>
        <taxon>Mollusca</taxon>
        <taxon>Gastropoda</taxon>
        <taxon>Heterobranchia</taxon>
        <taxon>Euthyneura</taxon>
        <taxon>Panpulmonata</taxon>
        <taxon>Sacoglossa</taxon>
        <taxon>Placobranchoidea</taxon>
        <taxon>Plakobranchidae</taxon>
        <taxon>Elysia</taxon>
    </lineage>
</organism>
<reference evidence="1 2" key="1">
    <citation type="journal article" date="2021" name="Elife">
        <title>Chloroplast acquisition without the gene transfer in kleptoplastic sea slugs, Plakobranchus ocellatus.</title>
        <authorList>
            <person name="Maeda T."/>
            <person name="Takahashi S."/>
            <person name="Yoshida T."/>
            <person name="Shimamura S."/>
            <person name="Takaki Y."/>
            <person name="Nagai Y."/>
            <person name="Toyoda A."/>
            <person name="Suzuki Y."/>
            <person name="Arimoto A."/>
            <person name="Ishii H."/>
            <person name="Satoh N."/>
            <person name="Nishiyama T."/>
            <person name="Hasebe M."/>
            <person name="Maruyama T."/>
            <person name="Minagawa J."/>
            <person name="Obokata J."/>
            <person name="Shigenobu S."/>
        </authorList>
    </citation>
    <scope>NUCLEOTIDE SEQUENCE [LARGE SCALE GENOMIC DNA]</scope>
</reference>
<evidence type="ECO:0000313" key="2">
    <source>
        <dbReference type="Proteomes" id="UP000762676"/>
    </source>
</evidence>
<accession>A0AAV4HEY4</accession>
<comment type="caution">
    <text evidence="1">The sequence shown here is derived from an EMBL/GenBank/DDBJ whole genome shotgun (WGS) entry which is preliminary data.</text>
</comment>
<sequence>MYGRCDQGDPRAMDSLTSMYWPITRHSQPLTVMDKAAFTQRPFQDENEQECQNPCEDTPGCERRTSRCFEWPQPRKSLCPNENTTADFRPKRANLNVEINQPERCPTCKRCVVDMECGPLNYNY</sequence>
<gene>
    <name evidence="1" type="ORF">ElyMa_002727000</name>
</gene>
<dbReference type="Proteomes" id="UP000762676">
    <property type="component" value="Unassembled WGS sequence"/>
</dbReference>
<proteinExistence type="predicted"/>
<protein>
    <submittedName>
        <fullName evidence="1">Uncharacterized protein</fullName>
    </submittedName>
</protein>
<dbReference type="EMBL" id="BMAT01005601">
    <property type="protein sequence ID" value="GFR96717.1"/>
    <property type="molecule type" value="Genomic_DNA"/>
</dbReference>
<evidence type="ECO:0000313" key="1">
    <source>
        <dbReference type="EMBL" id="GFR96717.1"/>
    </source>
</evidence>
<keyword evidence="2" id="KW-1185">Reference proteome</keyword>
<dbReference type="AlphaFoldDB" id="A0AAV4HEY4"/>
<name>A0AAV4HEY4_9GAST</name>